<dbReference type="InterPro" id="IPR011009">
    <property type="entry name" value="Kinase-like_dom_sf"/>
</dbReference>
<name>A0A6J6IRV3_9ZZZZ</name>
<evidence type="ECO:0000256" key="1">
    <source>
        <dbReference type="SAM" id="MobiDB-lite"/>
    </source>
</evidence>
<dbReference type="Gene3D" id="1.10.510.10">
    <property type="entry name" value="Transferase(Phosphotransferase) domain 1"/>
    <property type="match status" value="1"/>
</dbReference>
<reference evidence="2" key="1">
    <citation type="submission" date="2020-05" db="EMBL/GenBank/DDBJ databases">
        <authorList>
            <person name="Chiriac C."/>
            <person name="Salcher M."/>
            <person name="Ghai R."/>
            <person name="Kavagutti S V."/>
        </authorList>
    </citation>
    <scope>NUCLEOTIDE SEQUENCE</scope>
</reference>
<evidence type="ECO:0000313" key="2">
    <source>
        <dbReference type="EMBL" id="CAB4627165.1"/>
    </source>
</evidence>
<gene>
    <name evidence="2" type="ORF">UFOPK2086_00107</name>
</gene>
<organism evidence="2">
    <name type="scientific">freshwater metagenome</name>
    <dbReference type="NCBI Taxonomy" id="449393"/>
    <lineage>
        <taxon>unclassified sequences</taxon>
        <taxon>metagenomes</taxon>
        <taxon>ecological metagenomes</taxon>
    </lineage>
</organism>
<proteinExistence type="predicted"/>
<dbReference type="AlphaFoldDB" id="A0A6J6IRV3"/>
<accession>A0A6J6IRV3</accession>
<sequence length="327" mass="36277">MSDISYAQIARPGDLTEIGKGGEGRVYTVQSIPGMVYKEFIDFPGHTPSRSALEELMSLRQQMTPDEKTWLSDRTTWPQSLVIDGNKMKGFLMPLIGQQYFKKYGIRANPKNVACEWNYMSMRSKFESNKNIYSEVPRVTPFGALTAVVDLCKTMAILHKYDIVIGDISGRNLLWTDIPTLRVMVIDCDSFHPEGKVGVSPPKQSPDWEDPALTSPLTTMQSDIYKLGLAAYRGIWAATTDRPLAGGKPIPPVTDGVPEVVRSLIERSVGNGSRPTAQEWVDSLKQAVAFSGRPAIAIDQSGKISRPTKDRSSEIPRGSRPIIQMRD</sequence>
<dbReference type="EMBL" id="CAEZVQ010000005">
    <property type="protein sequence ID" value="CAB4627165.1"/>
    <property type="molecule type" value="Genomic_DNA"/>
</dbReference>
<feature type="region of interest" description="Disordered" evidence="1">
    <location>
        <begin position="297"/>
        <end position="327"/>
    </location>
</feature>
<protein>
    <submittedName>
        <fullName evidence="2">Unannotated protein</fullName>
    </submittedName>
</protein>
<dbReference type="SUPFAM" id="SSF56112">
    <property type="entry name" value="Protein kinase-like (PK-like)"/>
    <property type="match status" value="1"/>
</dbReference>